<dbReference type="InterPro" id="IPR029058">
    <property type="entry name" value="AB_hydrolase_fold"/>
</dbReference>
<evidence type="ECO:0000313" key="24">
    <source>
        <dbReference type="Proteomes" id="UP000525078"/>
    </source>
</evidence>
<evidence type="ECO:0000256" key="14">
    <source>
        <dbReference type="ARBA" id="ARBA00060885"/>
    </source>
</evidence>
<evidence type="ECO:0000313" key="22">
    <source>
        <dbReference type="EMBL" id="KAF4366871.1"/>
    </source>
</evidence>
<evidence type="ECO:0000256" key="17">
    <source>
        <dbReference type="ARBA" id="ARBA00076040"/>
    </source>
</evidence>
<evidence type="ECO:0000256" key="19">
    <source>
        <dbReference type="ARBA" id="ARBA00079794"/>
    </source>
</evidence>
<dbReference type="InterPro" id="IPR000073">
    <property type="entry name" value="AB_hydrolase_1"/>
</dbReference>
<dbReference type="GO" id="GO:0047606">
    <property type="term" value="F:(S)-hydroxynitrile lyase activity"/>
    <property type="evidence" value="ECO:0007669"/>
    <property type="project" value="UniProtKB-EC"/>
</dbReference>
<evidence type="ECO:0000256" key="20">
    <source>
        <dbReference type="SAM" id="SignalP"/>
    </source>
</evidence>
<dbReference type="GO" id="GO:0080030">
    <property type="term" value="F:methyl indole-3-acetate esterase activity"/>
    <property type="evidence" value="ECO:0007669"/>
    <property type="project" value="TreeGrafter"/>
</dbReference>
<dbReference type="FunFam" id="3.40.50.1820:FF:000051">
    <property type="entry name" value="(S)-hydroxynitrile lyase"/>
    <property type="match status" value="1"/>
</dbReference>
<organism evidence="23 25">
    <name type="scientific">Cannabis sativa</name>
    <name type="common">Hemp</name>
    <name type="synonym">Marijuana</name>
    <dbReference type="NCBI Taxonomy" id="3483"/>
    <lineage>
        <taxon>Eukaryota</taxon>
        <taxon>Viridiplantae</taxon>
        <taxon>Streptophyta</taxon>
        <taxon>Embryophyta</taxon>
        <taxon>Tracheophyta</taxon>
        <taxon>Spermatophyta</taxon>
        <taxon>Magnoliopsida</taxon>
        <taxon>eudicotyledons</taxon>
        <taxon>Gunneridae</taxon>
        <taxon>Pentapetalae</taxon>
        <taxon>rosids</taxon>
        <taxon>fabids</taxon>
        <taxon>Rosales</taxon>
        <taxon>Cannabaceae</taxon>
        <taxon>Cannabis</taxon>
    </lineage>
</organism>
<feature type="signal peptide" evidence="20">
    <location>
        <begin position="1"/>
        <end position="17"/>
    </location>
</feature>
<comment type="catalytic activity">
    <reaction evidence="3">
        <text>2-hydroxy-2-methylpropanenitrile = acetone + hydrogen cyanide</text>
        <dbReference type="Rhea" id="RHEA:11932"/>
        <dbReference type="ChEBI" id="CHEBI:15347"/>
        <dbReference type="ChEBI" id="CHEBI:15348"/>
        <dbReference type="ChEBI" id="CHEBI:18407"/>
    </reaction>
    <physiologicalReaction direction="left-to-right" evidence="3">
        <dbReference type="Rhea" id="RHEA:11933"/>
    </physiologicalReaction>
</comment>
<evidence type="ECO:0000256" key="5">
    <source>
        <dbReference type="ARBA" id="ARBA00050608"/>
    </source>
</evidence>
<feature type="chain" id="PRO_5033911770" description="(S)-hydroxynitrile lyase" evidence="20">
    <location>
        <begin position="18"/>
        <end position="286"/>
    </location>
</feature>
<evidence type="ECO:0000256" key="9">
    <source>
        <dbReference type="ARBA" id="ARBA00052033"/>
    </source>
</evidence>
<comment type="catalytic activity">
    <reaction evidence="6">
        <text>butan-2-one + hydrogen cyanide = 2-hydroxy-2-methylbutanenitrile</text>
        <dbReference type="Rhea" id="RHEA:77467"/>
        <dbReference type="ChEBI" id="CHEBI:18407"/>
        <dbReference type="ChEBI" id="CHEBI:28398"/>
        <dbReference type="ChEBI" id="CHEBI:60954"/>
    </reaction>
    <physiologicalReaction direction="right-to-left" evidence="6">
        <dbReference type="Rhea" id="RHEA:77469"/>
    </physiologicalReaction>
</comment>
<dbReference type="Gene3D" id="3.40.50.1820">
    <property type="entry name" value="alpha/beta hydrolase"/>
    <property type="match status" value="1"/>
</dbReference>
<comment type="catalytic activity">
    <reaction evidence="13">
        <text>an aromatic (S)-hydroxynitrile = an aromatic aldehyde + hydrogen cyanide</text>
        <dbReference type="Rhea" id="RHEA:54660"/>
        <dbReference type="ChEBI" id="CHEBI:18407"/>
        <dbReference type="ChEBI" id="CHEBI:33855"/>
        <dbReference type="ChEBI" id="CHEBI:138306"/>
        <dbReference type="EC" id="4.1.2.47"/>
    </reaction>
</comment>
<name>A0A7J6H8I7_CANSA</name>
<evidence type="ECO:0000256" key="15">
    <source>
        <dbReference type="ARBA" id="ARBA00066572"/>
    </source>
</evidence>
<evidence type="ECO:0000256" key="2">
    <source>
        <dbReference type="ARBA" id="ARBA00050241"/>
    </source>
</evidence>
<evidence type="ECO:0000256" key="13">
    <source>
        <dbReference type="ARBA" id="ARBA00052826"/>
    </source>
</evidence>
<comment type="catalytic activity">
    <reaction evidence="12">
        <text>cyclohexanecarbaldehyde + hydrogen cyanide = (2S)-2-cyclohexyl-2-hydroxyacetonitrile</text>
        <dbReference type="Rhea" id="RHEA:77423"/>
        <dbReference type="ChEBI" id="CHEBI:18407"/>
        <dbReference type="ChEBI" id="CHEBI:197359"/>
        <dbReference type="ChEBI" id="CHEBI:197360"/>
    </reaction>
</comment>
<accession>A0A7J6H8I7</accession>
<evidence type="ECO:0000256" key="4">
    <source>
        <dbReference type="ARBA" id="ARBA00050358"/>
    </source>
</evidence>
<dbReference type="GO" id="GO:0009696">
    <property type="term" value="P:salicylic acid metabolic process"/>
    <property type="evidence" value="ECO:0007669"/>
    <property type="project" value="TreeGrafter"/>
</dbReference>
<dbReference type="EMBL" id="JAATIQ010000058">
    <property type="protein sequence ID" value="KAF4391574.1"/>
    <property type="molecule type" value="Genomic_DNA"/>
</dbReference>
<comment type="catalytic activity">
    <reaction evidence="7">
        <text>a disubstituted aliphatic (S)-hydroxynitrile = a ketone + hydrogen cyanide</text>
        <dbReference type="Rhea" id="RHEA:56592"/>
        <dbReference type="ChEBI" id="CHEBI:17087"/>
        <dbReference type="ChEBI" id="CHEBI:18407"/>
        <dbReference type="ChEBI" id="CHEBI:140597"/>
        <dbReference type="EC" id="4.1.2.47"/>
    </reaction>
</comment>
<comment type="catalytic activity">
    <reaction evidence="8">
        <text>acrolein + hydrogen cyanide = (2S)-2-hydroxybut-3-enenitrile</text>
        <dbReference type="Rhea" id="RHEA:77411"/>
        <dbReference type="ChEBI" id="CHEBI:15368"/>
        <dbReference type="ChEBI" id="CHEBI:18407"/>
        <dbReference type="ChEBI" id="CHEBI:197356"/>
    </reaction>
</comment>
<evidence type="ECO:0000256" key="6">
    <source>
        <dbReference type="ARBA" id="ARBA00051647"/>
    </source>
</evidence>
<dbReference type="EMBL" id="JAATIP010000146">
    <property type="protein sequence ID" value="KAF4366871.1"/>
    <property type="molecule type" value="Genomic_DNA"/>
</dbReference>
<comment type="catalytic activity">
    <reaction evidence="9">
        <text>2-methylpropanal + hydrogen cyanide = (2S)-2-hydroxy-3-methylbutanenitrile</text>
        <dbReference type="Rhea" id="RHEA:77403"/>
        <dbReference type="ChEBI" id="CHEBI:18407"/>
        <dbReference type="ChEBI" id="CHEBI:48943"/>
        <dbReference type="ChEBI" id="CHEBI:197354"/>
    </reaction>
</comment>
<dbReference type="PANTHER" id="PTHR10992:SF1002">
    <property type="entry name" value="SALICYLIC ACID-BINDING PROTEIN 2-LIKE"/>
    <property type="match status" value="1"/>
</dbReference>
<evidence type="ECO:0000313" key="25">
    <source>
        <dbReference type="Proteomes" id="UP000583929"/>
    </source>
</evidence>
<evidence type="ECO:0000256" key="3">
    <source>
        <dbReference type="ARBA" id="ARBA00050262"/>
    </source>
</evidence>
<feature type="domain" description="AB hydrolase-1" evidence="21">
    <location>
        <begin position="31"/>
        <end position="271"/>
    </location>
</feature>
<comment type="catalytic activity">
    <reaction evidence="1">
        <text>4-methoxybenzaldehyde + hydrogen cyanide = (2S)-2-hydroxy-2-(4-methoxyphenyl)acetonitrile</text>
        <dbReference type="Rhea" id="RHEA:77447"/>
        <dbReference type="ChEBI" id="CHEBI:18407"/>
        <dbReference type="ChEBI" id="CHEBI:28235"/>
        <dbReference type="ChEBI" id="CHEBI:197328"/>
    </reaction>
</comment>
<gene>
    <name evidence="22" type="ORF">F8388_013936</name>
    <name evidence="23" type="ORF">G4B88_030725</name>
</gene>
<comment type="similarity">
    <text evidence="14">Belongs to the AB hydrolase superfamily. Hydroxynitrile lyase family.</text>
</comment>
<comment type="catalytic activity">
    <reaction evidence="11">
        <text>2,2-dimethylpropanal + hydrogen cyanide = (2S)-2-hydroxy-3,3-dimethylbutanenitrile</text>
        <dbReference type="Rhea" id="RHEA:77407"/>
        <dbReference type="ChEBI" id="CHEBI:18407"/>
        <dbReference type="ChEBI" id="CHEBI:141557"/>
        <dbReference type="ChEBI" id="CHEBI:197355"/>
    </reaction>
</comment>
<dbReference type="AlphaFoldDB" id="A0A7J6H8I7"/>
<dbReference type="GO" id="GO:0080032">
    <property type="term" value="F:methyl jasmonate esterase activity"/>
    <property type="evidence" value="ECO:0007669"/>
    <property type="project" value="TreeGrafter"/>
</dbReference>
<keyword evidence="20" id="KW-0732">Signal</keyword>
<dbReference type="Pfam" id="PF12697">
    <property type="entry name" value="Abhydrolase_6"/>
    <property type="match status" value="1"/>
</dbReference>
<comment type="catalytic activity">
    <reaction evidence="10">
        <text>3-formylthiophene + hydrogen cyanide = (2S)-2-hydroxy-2-(thiophen-3-yl)acetonitrile</text>
        <dbReference type="Rhea" id="RHEA:77459"/>
        <dbReference type="ChEBI" id="CHEBI:18407"/>
        <dbReference type="ChEBI" id="CHEBI:87611"/>
        <dbReference type="ChEBI" id="CHEBI:197333"/>
    </reaction>
</comment>
<dbReference type="EC" id="4.1.2.47" evidence="15"/>
<evidence type="ECO:0000259" key="21">
    <source>
        <dbReference type="Pfam" id="PF12697"/>
    </source>
</evidence>
<dbReference type="Proteomes" id="UP000583929">
    <property type="component" value="Unassembled WGS sequence"/>
</dbReference>
<evidence type="ECO:0000256" key="11">
    <source>
        <dbReference type="ARBA" id="ARBA00052600"/>
    </source>
</evidence>
<comment type="catalytic activity">
    <reaction evidence="2">
        <text>a monosubstituted aliphatic (S)-hydroxynitrile = an aldehyde + hydrogen cyanide</text>
        <dbReference type="Rhea" id="RHEA:56588"/>
        <dbReference type="ChEBI" id="CHEBI:17478"/>
        <dbReference type="ChEBI" id="CHEBI:18407"/>
        <dbReference type="ChEBI" id="CHEBI:140596"/>
        <dbReference type="EC" id="4.1.2.47"/>
    </reaction>
</comment>
<evidence type="ECO:0000256" key="12">
    <source>
        <dbReference type="ARBA" id="ARBA00052609"/>
    </source>
</evidence>
<proteinExistence type="inferred from homology"/>
<reference evidence="24 25" key="1">
    <citation type="journal article" date="2020" name="bioRxiv">
        <title>Sequence and annotation of 42 cannabis genomes reveals extensive copy number variation in cannabinoid synthesis and pathogen resistance genes.</title>
        <authorList>
            <person name="Mckernan K.J."/>
            <person name="Helbert Y."/>
            <person name="Kane L.T."/>
            <person name="Ebling H."/>
            <person name="Zhang L."/>
            <person name="Liu B."/>
            <person name="Eaton Z."/>
            <person name="Mclaughlin S."/>
            <person name="Kingan S."/>
            <person name="Baybayan P."/>
            <person name="Concepcion G."/>
            <person name="Jordan M."/>
            <person name="Riva A."/>
            <person name="Barbazuk W."/>
            <person name="Harkins T."/>
        </authorList>
    </citation>
    <scope>NUCLEOTIDE SEQUENCE [LARGE SCALE GENOMIC DNA]</scope>
    <source>
        <strain evidence="24 25">cv. Jamaican Lion 4</strain>
        <strain evidence="23">Father</strain>
        <strain evidence="22">Mother</strain>
        <tissue evidence="23">Leaf</tissue>
    </source>
</reference>
<comment type="catalytic activity">
    <reaction evidence="5">
        <text>formylthiophene + hydrogen cyanide = (2R)-2-hydroxy-2-(thiophen-2-yl)acetonitrile</text>
        <dbReference type="Rhea" id="RHEA:77455"/>
        <dbReference type="ChEBI" id="CHEBI:18407"/>
        <dbReference type="ChEBI" id="CHEBI:87301"/>
        <dbReference type="ChEBI" id="CHEBI:197332"/>
    </reaction>
</comment>
<comment type="catalytic activity">
    <reaction evidence="4">
        <text>benzaldehyde + hydrogen cyanide = (S)-mandelonitrile</text>
        <dbReference type="Rhea" id="RHEA:77427"/>
        <dbReference type="ChEBI" id="CHEBI:17169"/>
        <dbReference type="ChEBI" id="CHEBI:18407"/>
        <dbReference type="ChEBI" id="CHEBI:36941"/>
    </reaction>
</comment>
<dbReference type="GO" id="GO:0009694">
    <property type="term" value="P:jasmonic acid metabolic process"/>
    <property type="evidence" value="ECO:0007669"/>
    <property type="project" value="TreeGrafter"/>
</dbReference>
<evidence type="ECO:0000256" key="1">
    <source>
        <dbReference type="ARBA" id="ARBA00050104"/>
    </source>
</evidence>
<evidence type="ECO:0000256" key="8">
    <source>
        <dbReference type="ARBA" id="ARBA00051977"/>
    </source>
</evidence>
<dbReference type="Proteomes" id="UP000525078">
    <property type="component" value="Unassembled WGS sequence"/>
</dbReference>
<dbReference type="PANTHER" id="PTHR10992">
    <property type="entry name" value="METHYLESTERASE FAMILY MEMBER"/>
    <property type="match status" value="1"/>
</dbReference>
<dbReference type="SUPFAM" id="SSF53474">
    <property type="entry name" value="alpha/beta-Hydrolases"/>
    <property type="match status" value="1"/>
</dbReference>
<protein>
    <recommendedName>
        <fullName evidence="16">(S)-hydroxynitrile lyase</fullName>
        <ecNumber evidence="15">4.1.2.47</ecNumber>
    </recommendedName>
    <alternativeName>
        <fullName evidence="17">2-hydroxy-2-methylpropanenitrile lyase</fullName>
    </alternativeName>
    <alternativeName>
        <fullName evidence="18">Acetone cyanohydrin lyase</fullName>
    </alternativeName>
    <alternativeName>
        <fullName evidence="19">Hydroxynitrile lyase</fullName>
    </alternativeName>
</protein>
<evidence type="ECO:0000256" key="16">
    <source>
        <dbReference type="ARBA" id="ARBA00069221"/>
    </source>
</evidence>
<evidence type="ECO:0000313" key="23">
    <source>
        <dbReference type="EMBL" id="KAF4391574.1"/>
    </source>
</evidence>
<sequence>MKRKLLVLLFIIFLVEAKIVKSETTKRSKHFVLVHGSCHGGWSWYKLVSLIKSSGHRVTALDLASSGVDPLRASEVGSMYDYLRPLMDFMEGVGGSSKRESIIMVGHSLGGLAISKAMEEFPLMIDVAIFVTALMPGPSLNVSTLYHQSLKSSDAQMDNHYTYDNGPNNPPTTFIFGKSFLASKVYQRSPYEDLELAIMLMRPLPLFSDEDMSKELTLSEDKYGSVDRVYIISEKDKVMNKDVEAWMLINNQPNHVITINGSDHMVMMSKPISLWNHLQNITNKYN</sequence>
<evidence type="ECO:0000256" key="18">
    <source>
        <dbReference type="ARBA" id="ARBA00078291"/>
    </source>
</evidence>
<dbReference type="GO" id="GO:0080031">
    <property type="term" value="F:methyl salicylate esterase activity"/>
    <property type="evidence" value="ECO:0007669"/>
    <property type="project" value="TreeGrafter"/>
</dbReference>
<evidence type="ECO:0000256" key="10">
    <source>
        <dbReference type="ARBA" id="ARBA00052511"/>
    </source>
</evidence>
<dbReference type="InterPro" id="IPR045889">
    <property type="entry name" value="MES/HNL"/>
</dbReference>
<comment type="caution">
    <text evidence="23">The sequence shown here is derived from an EMBL/GenBank/DDBJ whole genome shotgun (WGS) entry which is preliminary data.</text>
</comment>
<keyword evidence="25" id="KW-1185">Reference proteome</keyword>
<evidence type="ECO:0000256" key="7">
    <source>
        <dbReference type="ARBA" id="ARBA00051735"/>
    </source>
</evidence>